<feature type="transmembrane region" description="Helical" evidence="4">
    <location>
        <begin position="1017"/>
        <end position="1044"/>
    </location>
</feature>
<dbReference type="PROSITE" id="PS00375">
    <property type="entry name" value="UDPGT"/>
    <property type="match status" value="2"/>
</dbReference>
<evidence type="ECO:0000313" key="5">
    <source>
        <dbReference type="EMBL" id="KDR07235.1"/>
    </source>
</evidence>
<dbReference type="Gene3D" id="3.40.50.2000">
    <property type="entry name" value="Glycogen Phosphorylase B"/>
    <property type="match status" value="4"/>
</dbReference>
<name>A0A067QGQ4_ZOONE</name>
<evidence type="ECO:0000256" key="1">
    <source>
        <dbReference type="ARBA" id="ARBA00009995"/>
    </source>
</evidence>
<evidence type="ECO:0000256" key="2">
    <source>
        <dbReference type="ARBA" id="ARBA00022676"/>
    </source>
</evidence>
<organism evidence="5 6">
    <name type="scientific">Zootermopsis nevadensis</name>
    <name type="common">Dampwood termite</name>
    <dbReference type="NCBI Taxonomy" id="136037"/>
    <lineage>
        <taxon>Eukaryota</taxon>
        <taxon>Metazoa</taxon>
        <taxon>Ecdysozoa</taxon>
        <taxon>Arthropoda</taxon>
        <taxon>Hexapoda</taxon>
        <taxon>Insecta</taxon>
        <taxon>Pterygota</taxon>
        <taxon>Neoptera</taxon>
        <taxon>Polyneoptera</taxon>
        <taxon>Dictyoptera</taxon>
        <taxon>Blattodea</taxon>
        <taxon>Blattoidea</taxon>
        <taxon>Termitoidae</taxon>
        <taxon>Termopsidae</taxon>
        <taxon>Zootermopsis</taxon>
    </lineage>
</organism>
<dbReference type="InParanoid" id="A0A067QGQ4"/>
<dbReference type="Proteomes" id="UP000027135">
    <property type="component" value="Unassembled WGS sequence"/>
</dbReference>
<reference evidence="5 6" key="1">
    <citation type="journal article" date="2014" name="Nat. Commun.">
        <title>Molecular traces of alternative social organization in a termite genome.</title>
        <authorList>
            <person name="Terrapon N."/>
            <person name="Li C."/>
            <person name="Robertson H.M."/>
            <person name="Ji L."/>
            <person name="Meng X."/>
            <person name="Booth W."/>
            <person name="Chen Z."/>
            <person name="Childers C.P."/>
            <person name="Glastad K.M."/>
            <person name="Gokhale K."/>
            <person name="Gowin J."/>
            <person name="Gronenberg W."/>
            <person name="Hermansen R.A."/>
            <person name="Hu H."/>
            <person name="Hunt B.G."/>
            <person name="Huylmans A.K."/>
            <person name="Khalil S.M."/>
            <person name="Mitchell R.D."/>
            <person name="Munoz-Torres M.C."/>
            <person name="Mustard J.A."/>
            <person name="Pan H."/>
            <person name="Reese J.T."/>
            <person name="Scharf M.E."/>
            <person name="Sun F."/>
            <person name="Vogel H."/>
            <person name="Xiao J."/>
            <person name="Yang W."/>
            <person name="Yang Z."/>
            <person name="Yang Z."/>
            <person name="Zhou J."/>
            <person name="Zhu J."/>
            <person name="Brent C.S."/>
            <person name="Elsik C.G."/>
            <person name="Goodisman M.A."/>
            <person name="Liberles D.A."/>
            <person name="Roe R.M."/>
            <person name="Vargo E.L."/>
            <person name="Vilcinskas A."/>
            <person name="Wang J."/>
            <person name="Bornberg-Bauer E."/>
            <person name="Korb J."/>
            <person name="Zhang G."/>
            <person name="Liebig J."/>
        </authorList>
    </citation>
    <scope>NUCLEOTIDE SEQUENCE [LARGE SCALE GENOMIC DNA]</scope>
    <source>
        <tissue evidence="5">Whole organism</tissue>
    </source>
</reference>
<keyword evidence="6" id="KW-1185">Reference proteome</keyword>
<dbReference type="OMA" id="FIEDSEH"/>
<dbReference type="InterPro" id="IPR002213">
    <property type="entry name" value="UDP_glucos_trans"/>
</dbReference>
<dbReference type="EMBL" id="KK853490">
    <property type="protein sequence ID" value="KDR07235.1"/>
    <property type="molecule type" value="Genomic_DNA"/>
</dbReference>
<keyword evidence="2" id="KW-0328">Glycosyltransferase</keyword>
<dbReference type="CDD" id="cd03784">
    <property type="entry name" value="GT1_Gtf-like"/>
    <property type="match status" value="2"/>
</dbReference>
<dbReference type="AlphaFoldDB" id="A0A067QGQ4"/>
<dbReference type="InterPro" id="IPR050271">
    <property type="entry name" value="UDP-glycosyltransferase"/>
</dbReference>
<keyword evidence="4" id="KW-1133">Transmembrane helix</keyword>
<keyword evidence="3 5" id="KW-0808">Transferase</keyword>
<feature type="non-terminal residue" evidence="5">
    <location>
        <position position="1051"/>
    </location>
</feature>
<dbReference type="Pfam" id="PF00201">
    <property type="entry name" value="UDPGT"/>
    <property type="match status" value="3"/>
</dbReference>
<dbReference type="FunFam" id="3.40.50.2000:FF:000050">
    <property type="entry name" value="UDP-glucuronosyltransferase"/>
    <property type="match status" value="2"/>
</dbReference>
<dbReference type="STRING" id="136037.A0A067QGQ4"/>
<dbReference type="PANTHER" id="PTHR48043:SF145">
    <property type="entry name" value="FI06409P-RELATED"/>
    <property type="match status" value="1"/>
</dbReference>
<dbReference type="InterPro" id="IPR035595">
    <property type="entry name" value="UDP_glycos_trans_CS"/>
</dbReference>
<gene>
    <name evidence="5" type="ORF">L798_03308</name>
</gene>
<evidence type="ECO:0000256" key="3">
    <source>
        <dbReference type="ARBA" id="ARBA00022679"/>
    </source>
</evidence>
<sequence>MFSCTVTDHPKVRVFLGHGGLLGTIEAVHVGVAMIGIPMYGDQGTNMKMVEAAGMAVILQYKDITKDSVLQALRTILDNSSYTENAKRTSRVFRDRPMSPMDTAIYWTEYVIRHHGAPHMRTAGADLPLHFMMSEVLMKGLAARGHEVTVISHFPQKTQVANFTDISLIGSMPSFVSTVPLDDIATGWVYTTVKIVSELGVTGCEKTLSHPPVQKLMNSKEKFDLVITELFNTDCYVGFAYKFKVPFISIVTTPLLPWGYERFANPDNPAYIGNIFLGHSDRMSFLERLVNTVYMKILQWEYHYWFDMPSQMIARKYFGETLPPLADIVRNTSLVLVNRHFTLNQPVPNVPAVIEVGGLHVEVPKKLPEDIDKYLNESEHGAIFFSLGSTVRADTFSQQKIDAFLQAFSVLPQRVLWKWEGEALPEHPKNIKIAKWLPQADVLGHPNVKVFITHGGLMGTMEAVFNGVPMVAIPLFGDQFHNVRNYEEEGVAIKLDYSTITKEKVLRALKEVLNNPSYKQNAVTLSRAFRDRPMSPLNTAIFWTEYVIRHGGASHMRSAALYLTWYSYKILCLFPHTAKSHFFMAEALMKGLAAKGHQVTMISHFPQKTPIPNYRDISLVGSMPEYVNQVPLDTVATGHVYTTISFLAHIGYDNCKNTMEFPAMKKFVAANEKFDLIVTELFNTDCLLGYVYRQHTPFIALSSSVMMPWAYARFGNPDNPSYMGNHFLYHGNRMTFPERVINVLYQEGLKLVYKFVFDRPANELAKKYFGESLPPLSEIAKNTSLLLVNSHFSLNQPRPLLPNIVEVGGIHLQPPEHKLSKDLKEFIDGAKHGVVIFSLGSSVKADTFPPDKRDAFVQAFSELPQRVLWKWEGDTLPGQPKNVKIVKWLPQMDVLGHPNVRLFVTHGGLMGTTEAAYSGVPMVGIPLFGDQFHNVRSYVLQGIAVTLDYHTISKSTVLSSLKEVLENPSYKENALRIQKALNDRPLSPLDTAIFWTEYAVRHGGAPHLRSAAIELAWYQYLLLDVIAVLFLAVAVVMAVFYFIVKKLFSLC</sequence>
<dbReference type="SUPFAM" id="SSF53756">
    <property type="entry name" value="UDP-Glycosyltransferase/glycogen phosphorylase"/>
    <property type="match status" value="3"/>
</dbReference>
<evidence type="ECO:0000256" key="4">
    <source>
        <dbReference type="SAM" id="Phobius"/>
    </source>
</evidence>
<proteinExistence type="inferred from homology"/>
<dbReference type="GO" id="GO:0008194">
    <property type="term" value="F:UDP-glycosyltransferase activity"/>
    <property type="evidence" value="ECO:0007669"/>
    <property type="project" value="InterPro"/>
</dbReference>
<evidence type="ECO:0000313" key="6">
    <source>
        <dbReference type="Proteomes" id="UP000027135"/>
    </source>
</evidence>
<accession>A0A067QGQ4</accession>
<dbReference type="eggNOG" id="KOG1192">
    <property type="taxonomic scope" value="Eukaryota"/>
</dbReference>
<comment type="similarity">
    <text evidence="1">Belongs to the UDP-glycosyltransferase family.</text>
</comment>
<keyword evidence="4" id="KW-0472">Membrane</keyword>
<dbReference type="PANTHER" id="PTHR48043">
    <property type="entry name" value="EG:EG0003.4 PROTEIN-RELATED"/>
    <property type="match status" value="1"/>
</dbReference>
<keyword evidence="4" id="KW-0812">Transmembrane</keyword>
<protein>
    <submittedName>
        <fullName evidence="5">UDP-glucuronosyltransferase 2B7</fullName>
    </submittedName>
</protein>